<keyword evidence="1" id="KW-1133">Transmembrane helix</keyword>
<feature type="transmembrane region" description="Helical" evidence="1">
    <location>
        <begin position="20"/>
        <end position="40"/>
    </location>
</feature>
<evidence type="ECO:0000256" key="1">
    <source>
        <dbReference type="SAM" id="Phobius"/>
    </source>
</evidence>
<keyword evidence="1" id="KW-0472">Membrane</keyword>
<proteinExistence type="predicted"/>
<keyword evidence="1" id="KW-0812">Transmembrane</keyword>
<protein>
    <submittedName>
        <fullName evidence="2">Uncharacterized protein</fullName>
    </submittedName>
</protein>
<dbReference type="AlphaFoldDB" id="A0A2T0W8T2"/>
<accession>A0A2T0W8T2</accession>
<dbReference type="EMBL" id="PVTO01000006">
    <property type="protein sequence ID" value="PRY83127.1"/>
    <property type="molecule type" value="Genomic_DNA"/>
</dbReference>
<gene>
    <name evidence="2" type="ORF">CLV38_10632</name>
</gene>
<reference evidence="2 3" key="1">
    <citation type="submission" date="2018-03" db="EMBL/GenBank/DDBJ databases">
        <title>Genomic Encyclopedia of Archaeal and Bacterial Type Strains, Phase II (KMG-II): from individual species to whole genera.</title>
        <authorList>
            <person name="Goeker M."/>
        </authorList>
    </citation>
    <scope>NUCLEOTIDE SEQUENCE [LARGE SCALE GENOMIC DNA]</scope>
    <source>
        <strain evidence="2 3">DSM 13175</strain>
    </source>
</reference>
<evidence type="ECO:0000313" key="2">
    <source>
        <dbReference type="EMBL" id="PRY83127.1"/>
    </source>
</evidence>
<name>A0A2T0W8T2_9LACT</name>
<evidence type="ECO:0000313" key="3">
    <source>
        <dbReference type="Proteomes" id="UP000238205"/>
    </source>
</evidence>
<organism evidence="2 3">
    <name type="scientific">Alkalibacterium olivapovliticus</name>
    <dbReference type="NCBI Taxonomy" id="99907"/>
    <lineage>
        <taxon>Bacteria</taxon>
        <taxon>Bacillati</taxon>
        <taxon>Bacillota</taxon>
        <taxon>Bacilli</taxon>
        <taxon>Lactobacillales</taxon>
        <taxon>Carnobacteriaceae</taxon>
        <taxon>Alkalibacterium</taxon>
    </lineage>
</organism>
<dbReference type="Proteomes" id="UP000238205">
    <property type="component" value="Unassembled WGS sequence"/>
</dbReference>
<keyword evidence="3" id="KW-1185">Reference proteome</keyword>
<comment type="caution">
    <text evidence="2">The sequence shown here is derived from an EMBL/GenBank/DDBJ whole genome shotgun (WGS) entry which is preliminary data.</text>
</comment>
<sequence>MYTEIISYILENIALFLEFSLFVMLLITIFLLILGIYAFIKKYERYIEKIYIFL</sequence>